<dbReference type="InterPro" id="IPR035897">
    <property type="entry name" value="Toll_tir_struct_dom_sf"/>
</dbReference>
<dbReference type="PROSITE" id="PS50005">
    <property type="entry name" value="TPR"/>
    <property type="match status" value="1"/>
</dbReference>
<dbReference type="AlphaFoldDB" id="A0A0J9E7M0"/>
<feature type="region of interest" description="Disordered" evidence="4">
    <location>
        <begin position="816"/>
        <end position="837"/>
    </location>
</feature>
<feature type="repeat" description="TPR" evidence="3">
    <location>
        <begin position="639"/>
        <end position="672"/>
    </location>
</feature>
<evidence type="ECO:0000259" key="5">
    <source>
        <dbReference type="Pfam" id="PF00931"/>
    </source>
</evidence>
<dbReference type="Pfam" id="PF13424">
    <property type="entry name" value="TPR_12"/>
    <property type="match status" value="1"/>
</dbReference>
<keyword evidence="9" id="KW-1185">Reference proteome</keyword>
<feature type="compositionally biased region" description="Basic and acidic residues" evidence="4">
    <location>
        <begin position="816"/>
        <end position="825"/>
    </location>
</feature>
<evidence type="ECO:0000256" key="3">
    <source>
        <dbReference type="PROSITE-ProRule" id="PRU00339"/>
    </source>
</evidence>
<protein>
    <submittedName>
        <fullName evidence="8">Kinesin light chain-like protein</fullName>
    </submittedName>
</protein>
<dbReference type="PRINTS" id="PR00364">
    <property type="entry name" value="DISEASERSIST"/>
</dbReference>
<dbReference type="InterPro" id="IPR056681">
    <property type="entry name" value="DUF7779"/>
</dbReference>
<dbReference type="InterPro" id="IPR000157">
    <property type="entry name" value="TIR_dom"/>
</dbReference>
<keyword evidence="2 3" id="KW-0802">TPR repeat</keyword>
<dbReference type="PATRIC" id="fig|1675527.3.peg.3912"/>
<evidence type="ECO:0000256" key="1">
    <source>
        <dbReference type="ARBA" id="ARBA00022737"/>
    </source>
</evidence>
<evidence type="ECO:0000256" key="2">
    <source>
        <dbReference type="ARBA" id="ARBA00022803"/>
    </source>
</evidence>
<dbReference type="STRING" id="1675527.AIOL_003734"/>
<dbReference type="Pfam" id="PF25000">
    <property type="entry name" value="DUF7779"/>
    <property type="match status" value="1"/>
</dbReference>
<dbReference type="GO" id="GO:0007165">
    <property type="term" value="P:signal transduction"/>
    <property type="evidence" value="ECO:0007669"/>
    <property type="project" value="InterPro"/>
</dbReference>
<dbReference type="InterPro" id="IPR002182">
    <property type="entry name" value="NB-ARC"/>
</dbReference>
<sequence>MPDQAQRDFFISFTIDDLEVATVLNDALNAAGFSTYFHPKDIPSGGHIAYWMETGLDLARQLIAVCSTKYFAEEKVYSHAERLAKFWQDPLNANPLIVPVQIEDCTFPSLMGPLKRIDLRGKQAPEMGAALVAALQEDGAKQARLQAGGLTLDKRRPEFWNVEGQPNPLFTGRDTEMADLHERIRAGGATAITAVAGMGGVGKTTLAREYALRHGNRARFGGVWWIPAETAPGVINAYDTLAEKLPDIDRQKDSRENAIAVRDWLGQQPSALPWLVIFDNAPNAKTVKDWLPQGSAKVIVTSRFRHFENVAEMMPLDIWDEDTTTEYLLRRVERGTKTQARSLAKRLEGLPLAAEQAGAYLREHGDWDFAEYEAHLVDLLAHEYDNLTVPVTVMATFSAAIEAVAKRPHGAAALAILNICAFLSPDGVDVELLKATASESDILPDPPSSALSDKLAASEAFRALTAFALMRYGEESPAGPVLVMHRLIGEVARARLSEEEAETWRDAAIMMIRRLMPYQVDDPGTWPLCARLVPHAEALKSHTPGPGQFGVALDYVLNQAALFLNARGDFDGAIDLLRRSVALSEELHKDNAKELATALGNLAGHLQEREETWDEAEATYLRALKIKEEILVPSDPSLAITLSNLGNLHRRRKNFAKAVELTERATEIDKVALGEISTNYAIDLSNLGAIYYDWGNESGDPVHRKKEVEYTEKSAEITRALRGTRHPEVTARLNNLAVMYANQGDMARAAEDMAKAVAIDLSLDQLRHPETQRHIAELLHLWTASGQKYKAQRLASGDGSDIVPYVEQIEAEHRSWVAEDPENRDFGPPSPVTGATK</sequence>
<dbReference type="EMBL" id="LFTY01000002">
    <property type="protein sequence ID" value="KMW58755.1"/>
    <property type="molecule type" value="Genomic_DNA"/>
</dbReference>
<dbReference type="Proteomes" id="UP000037178">
    <property type="component" value="Unassembled WGS sequence"/>
</dbReference>
<name>A0A0J9E7M0_9RHOB</name>
<keyword evidence="1" id="KW-0677">Repeat</keyword>
<dbReference type="Gene3D" id="1.25.40.10">
    <property type="entry name" value="Tetratricopeptide repeat domain"/>
    <property type="match status" value="2"/>
</dbReference>
<gene>
    <name evidence="8" type="ORF">AIOL_003734</name>
</gene>
<proteinExistence type="predicted"/>
<dbReference type="InterPro" id="IPR019734">
    <property type="entry name" value="TPR_rpt"/>
</dbReference>
<evidence type="ECO:0000313" key="9">
    <source>
        <dbReference type="Proteomes" id="UP000037178"/>
    </source>
</evidence>
<evidence type="ECO:0000259" key="7">
    <source>
        <dbReference type="Pfam" id="PF25000"/>
    </source>
</evidence>
<feature type="domain" description="TIR" evidence="6">
    <location>
        <begin position="9"/>
        <end position="124"/>
    </location>
</feature>
<dbReference type="PANTHER" id="PTHR45641:SF19">
    <property type="entry name" value="NEPHROCYSTIN-3"/>
    <property type="match status" value="1"/>
</dbReference>
<feature type="domain" description="DUF7779" evidence="7">
    <location>
        <begin position="412"/>
        <end position="500"/>
    </location>
</feature>
<dbReference type="InterPro" id="IPR027417">
    <property type="entry name" value="P-loop_NTPase"/>
</dbReference>
<dbReference type="SMART" id="SM00028">
    <property type="entry name" value="TPR"/>
    <property type="match status" value="4"/>
</dbReference>
<accession>A0A0J9E7M0</accession>
<reference evidence="8 9" key="1">
    <citation type="submission" date="2015-06" db="EMBL/GenBank/DDBJ databases">
        <title>Draft genome sequence of an Alphaproteobacteria species associated to the Mediterranean sponge Oscarella lobularis.</title>
        <authorList>
            <person name="Jourda C."/>
            <person name="Santini S."/>
            <person name="Claverie J.-M."/>
        </authorList>
    </citation>
    <scope>NUCLEOTIDE SEQUENCE [LARGE SCALE GENOMIC DNA]</scope>
    <source>
        <strain evidence="8">IGS</strain>
    </source>
</reference>
<dbReference type="Pfam" id="PF00931">
    <property type="entry name" value="NB-ARC"/>
    <property type="match status" value="1"/>
</dbReference>
<evidence type="ECO:0000313" key="8">
    <source>
        <dbReference type="EMBL" id="KMW58755.1"/>
    </source>
</evidence>
<dbReference type="InterPro" id="IPR011990">
    <property type="entry name" value="TPR-like_helical_dom_sf"/>
</dbReference>
<dbReference type="PANTHER" id="PTHR45641">
    <property type="entry name" value="TETRATRICOPEPTIDE REPEAT PROTEIN (AFU_ORTHOLOGUE AFUA_6G03870)"/>
    <property type="match status" value="1"/>
</dbReference>
<dbReference type="OrthoDB" id="9787760at2"/>
<evidence type="ECO:0000256" key="4">
    <source>
        <dbReference type="SAM" id="MobiDB-lite"/>
    </source>
</evidence>
<dbReference type="Gene3D" id="3.40.50.300">
    <property type="entry name" value="P-loop containing nucleotide triphosphate hydrolases"/>
    <property type="match status" value="1"/>
</dbReference>
<evidence type="ECO:0000259" key="6">
    <source>
        <dbReference type="Pfam" id="PF13676"/>
    </source>
</evidence>
<dbReference type="GO" id="GO:0043531">
    <property type="term" value="F:ADP binding"/>
    <property type="evidence" value="ECO:0007669"/>
    <property type="project" value="InterPro"/>
</dbReference>
<comment type="caution">
    <text evidence="8">The sequence shown here is derived from an EMBL/GenBank/DDBJ whole genome shotgun (WGS) entry which is preliminary data.</text>
</comment>
<feature type="domain" description="NB-ARC" evidence="5">
    <location>
        <begin position="176"/>
        <end position="306"/>
    </location>
</feature>
<dbReference type="SUPFAM" id="SSF48452">
    <property type="entry name" value="TPR-like"/>
    <property type="match status" value="2"/>
</dbReference>
<dbReference type="SUPFAM" id="SSF52200">
    <property type="entry name" value="Toll/Interleukin receptor TIR domain"/>
    <property type="match status" value="1"/>
</dbReference>
<dbReference type="Pfam" id="PF13676">
    <property type="entry name" value="TIR_2"/>
    <property type="match status" value="1"/>
</dbReference>
<dbReference type="SUPFAM" id="SSF52540">
    <property type="entry name" value="P-loop containing nucleoside triphosphate hydrolases"/>
    <property type="match status" value="1"/>
</dbReference>
<organism evidence="8 9">
    <name type="scientific">Candidatus Rhodobacter oscarellae</name>
    <dbReference type="NCBI Taxonomy" id="1675527"/>
    <lineage>
        <taxon>Bacteria</taxon>
        <taxon>Pseudomonadati</taxon>
        <taxon>Pseudomonadota</taxon>
        <taxon>Alphaproteobacteria</taxon>
        <taxon>Rhodobacterales</taxon>
        <taxon>Rhodobacter group</taxon>
        <taxon>Rhodobacter</taxon>
    </lineage>
</organism>
<dbReference type="Pfam" id="PF13374">
    <property type="entry name" value="TPR_10"/>
    <property type="match status" value="2"/>
</dbReference>
<dbReference type="RefSeq" id="WP_049644328.1">
    <property type="nucleotide sequence ID" value="NZ_LFTY01000002.1"/>
</dbReference>
<dbReference type="Gene3D" id="3.40.50.10140">
    <property type="entry name" value="Toll/interleukin-1 receptor homology (TIR) domain"/>
    <property type="match status" value="1"/>
</dbReference>